<organism evidence="2 3">
    <name type="scientific">Microtetraspora glauca</name>
    <dbReference type="NCBI Taxonomy" id="1996"/>
    <lineage>
        <taxon>Bacteria</taxon>
        <taxon>Bacillati</taxon>
        <taxon>Actinomycetota</taxon>
        <taxon>Actinomycetes</taxon>
        <taxon>Streptosporangiales</taxon>
        <taxon>Streptosporangiaceae</taxon>
        <taxon>Microtetraspora</taxon>
    </lineage>
</organism>
<dbReference type="PROSITE" id="PS51664">
    <property type="entry name" value="YCAO"/>
    <property type="match status" value="1"/>
</dbReference>
<evidence type="ECO:0000313" key="3">
    <source>
        <dbReference type="Proteomes" id="UP001551675"/>
    </source>
</evidence>
<reference evidence="2 3" key="1">
    <citation type="submission" date="2024-06" db="EMBL/GenBank/DDBJ databases">
        <title>The Natural Products Discovery Center: Release of the First 8490 Sequenced Strains for Exploring Actinobacteria Biosynthetic Diversity.</title>
        <authorList>
            <person name="Kalkreuter E."/>
            <person name="Kautsar S.A."/>
            <person name="Yang D."/>
            <person name="Bader C.D."/>
            <person name="Teijaro C.N."/>
            <person name="Fluegel L."/>
            <person name="Davis C.M."/>
            <person name="Simpson J.R."/>
            <person name="Lauterbach L."/>
            <person name="Steele A.D."/>
            <person name="Gui C."/>
            <person name="Meng S."/>
            <person name="Li G."/>
            <person name="Viehrig K."/>
            <person name="Ye F."/>
            <person name="Su P."/>
            <person name="Kiefer A.F."/>
            <person name="Nichols A."/>
            <person name="Cepeda A.J."/>
            <person name="Yan W."/>
            <person name="Fan B."/>
            <person name="Jiang Y."/>
            <person name="Adhikari A."/>
            <person name="Zheng C.-J."/>
            <person name="Schuster L."/>
            <person name="Cowan T.M."/>
            <person name="Smanski M.J."/>
            <person name="Chevrette M.G."/>
            <person name="De Carvalho L.P.S."/>
            <person name="Shen B."/>
        </authorList>
    </citation>
    <scope>NUCLEOTIDE SEQUENCE [LARGE SCALE GENOMIC DNA]</scope>
    <source>
        <strain evidence="2 3">NPDC050100</strain>
    </source>
</reference>
<dbReference type="Proteomes" id="UP001551675">
    <property type="component" value="Unassembled WGS sequence"/>
</dbReference>
<dbReference type="EMBL" id="JBFALK010000002">
    <property type="protein sequence ID" value="MEV0967817.1"/>
    <property type="molecule type" value="Genomic_DNA"/>
</dbReference>
<name>A0ABV3G898_MICGL</name>
<comment type="caution">
    <text evidence="2">The sequence shown here is derived from an EMBL/GenBank/DDBJ whole genome shotgun (WGS) entry which is preliminary data.</text>
</comment>
<dbReference type="Gene3D" id="3.30.1330.230">
    <property type="match status" value="1"/>
</dbReference>
<proteinExistence type="predicted"/>
<keyword evidence="3" id="KW-1185">Reference proteome</keyword>
<dbReference type="InterPro" id="IPR027624">
    <property type="entry name" value="TOMM_cyclo_SagD"/>
</dbReference>
<accession>A0ABV3G898</accession>
<protein>
    <submittedName>
        <fullName evidence="2">TOMM leader peptide-binding protein</fullName>
    </submittedName>
</protein>
<dbReference type="Gene3D" id="3.40.50.720">
    <property type="entry name" value="NAD(P)-binding Rossmann-like Domain"/>
    <property type="match status" value="1"/>
</dbReference>
<sequence length="652" mass="69993">MSEHGPRAVLLGDGLIADAIAEVLSGSGEVLRYPCLAPGDVASVGVPVGVPVVVASDAWDVGGRPGLRKACAQVGVPWLGVHAELGRVVLGPVELPGVPGCWSCAELRRRLARPDSLGHAAVRERHGAELAERPSSWLTPQAAFLVAALVGGELELLAVDPARMRTRGALLYVDLDTLRVGEHRVLPDPLCPDCGGLPMDAAALAEITSVPRPKLGPRAYRIRDVADELDDLLALYVDEETGLIRKVVESDDGGLPVAGAPMGLRDGGVEHGYGRSRGYRSSRLTALLEALERYGGMRPGGKRTAVRAAYADIADRALDPRLLGLYPEEWHRAPGFRHPPFRETTSIPWVWGYSFARREPILVPESYAYYRTRPVGDPDGPFVYETSNGCALGGCLEEAILHGVLEVAERDAFLMTWYLRTPAPRIDLGSAGQSTSLVAEAIEHETGYRIMAFDTTREQGVPCVWAMAVDPIGDGKRPAAVCAAGAHLDPERAVENALSELGPILTDRIRRHPAQRDLARRMADDPSLVTDMAHHSTLYGDPGAAARLGFLLDSPEVRRTADVGDIAAFRNADLRDDLGALLDRYLASGLDVVVVDQTTPEHRIGGLSCVKVVIPGMVPMTFGHAYRRVHGLPRLRPAGGAAGINPHPHPFP</sequence>
<feature type="domain" description="YcaO" evidence="1">
    <location>
        <begin position="272"/>
        <end position="652"/>
    </location>
</feature>
<evidence type="ECO:0000259" key="1">
    <source>
        <dbReference type="PROSITE" id="PS51664"/>
    </source>
</evidence>
<dbReference type="Gene3D" id="3.30.40.250">
    <property type="match status" value="1"/>
</dbReference>
<dbReference type="PANTHER" id="PTHR37809">
    <property type="entry name" value="RIBOSOMAL PROTEIN S12 METHYLTHIOTRANSFERASE ACCESSORY FACTOR YCAO"/>
    <property type="match status" value="1"/>
</dbReference>
<dbReference type="Gene3D" id="3.30.160.660">
    <property type="match status" value="1"/>
</dbReference>
<dbReference type="Pfam" id="PF02624">
    <property type="entry name" value="YcaO"/>
    <property type="match status" value="1"/>
</dbReference>
<dbReference type="RefSeq" id="WP_358129859.1">
    <property type="nucleotide sequence ID" value="NZ_JBFALK010000002.1"/>
</dbReference>
<dbReference type="NCBIfam" id="TIGR03604">
    <property type="entry name" value="TOMM_cyclo_SagD"/>
    <property type="match status" value="1"/>
</dbReference>
<gene>
    <name evidence="2" type="ORF">AB0I59_04220</name>
</gene>
<dbReference type="InterPro" id="IPR003776">
    <property type="entry name" value="YcaO-like_dom"/>
</dbReference>
<dbReference type="NCBIfam" id="TIGR03882">
    <property type="entry name" value="cyclo_dehyd_2"/>
    <property type="match status" value="1"/>
</dbReference>
<dbReference type="PANTHER" id="PTHR37809:SF1">
    <property type="entry name" value="RIBOSOMAL PROTEIN S12 METHYLTHIOTRANSFERASE ACCESSORY FACTOR YCAO"/>
    <property type="match status" value="1"/>
</dbReference>
<dbReference type="InterPro" id="IPR022291">
    <property type="entry name" value="Bacteriocin_synth_cyclodeHase"/>
</dbReference>
<evidence type="ECO:0000313" key="2">
    <source>
        <dbReference type="EMBL" id="MEV0967817.1"/>
    </source>
</evidence>